<keyword evidence="2" id="KW-0732">Signal</keyword>
<feature type="compositionally biased region" description="Low complexity" evidence="1">
    <location>
        <begin position="157"/>
        <end position="174"/>
    </location>
</feature>
<dbReference type="AlphaFoldDB" id="A0A0D7BW59"/>
<evidence type="ECO:0000256" key="2">
    <source>
        <dbReference type="SAM" id="SignalP"/>
    </source>
</evidence>
<feature type="compositionally biased region" description="Basic and acidic residues" evidence="1">
    <location>
        <begin position="124"/>
        <end position="148"/>
    </location>
</feature>
<evidence type="ECO:0000313" key="3">
    <source>
        <dbReference type="EMBL" id="KIY74429.1"/>
    </source>
</evidence>
<proteinExistence type="predicted"/>
<dbReference type="OrthoDB" id="3246365at2759"/>
<dbReference type="STRING" id="1314674.A0A0D7BW59"/>
<feature type="chain" id="PRO_5005176173" evidence="2">
    <location>
        <begin position="17"/>
        <end position="301"/>
    </location>
</feature>
<keyword evidence="4" id="KW-1185">Reference proteome</keyword>
<dbReference type="EMBL" id="KN880431">
    <property type="protein sequence ID" value="KIY74429.1"/>
    <property type="molecule type" value="Genomic_DNA"/>
</dbReference>
<gene>
    <name evidence="3" type="ORF">CYLTODRAFT_484740</name>
</gene>
<accession>A0A0D7BW59</accession>
<evidence type="ECO:0000313" key="4">
    <source>
        <dbReference type="Proteomes" id="UP000054007"/>
    </source>
</evidence>
<evidence type="ECO:0000256" key="1">
    <source>
        <dbReference type="SAM" id="MobiDB-lite"/>
    </source>
</evidence>
<reference evidence="3 4" key="1">
    <citation type="journal article" date="2015" name="Fungal Genet. Biol.">
        <title>Evolution of novel wood decay mechanisms in Agaricales revealed by the genome sequences of Fistulina hepatica and Cylindrobasidium torrendii.</title>
        <authorList>
            <person name="Floudas D."/>
            <person name="Held B.W."/>
            <person name="Riley R."/>
            <person name="Nagy L.G."/>
            <person name="Koehler G."/>
            <person name="Ransdell A.S."/>
            <person name="Younus H."/>
            <person name="Chow J."/>
            <person name="Chiniquy J."/>
            <person name="Lipzen A."/>
            <person name="Tritt A."/>
            <person name="Sun H."/>
            <person name="Haridas S."/>
            <person name="LaButti K."/>
            <person name="Ohm R.A."/>
            <person name="Kues U."/>
            <person name="Blanchette R.A."/>
            <person name="Grigoriev I.V."/>
            <person name="Minto R.E."/>
            <person name="Hibbett D.S."/>
        </authorList>
    </citation>
    <scope>NUCLEOTIDE SEQUENCE [LARGE SCALE GENOMIC DNA]</scope>
    <source>
        <strain evidence="3 4">FP15055 ss-10</strain>
    </source>
</reference>
<dbReference type="Proteomes" id="UP000054007">
    <property type="component" value="Unassembled WGS sequence"/>
</dbReference>
<feature type="signal peptide" evidence="2">
    <location>
        <begin position="1"/>
        <end position="16"/>
    </location>
</feature>
<feature type="region of interest" description="Disordered" evidence="1">
    <location>
        <begin position="104"/>
        <end position="192"/>
    </location>
</feature>
<organism evidence="3 4">
    <name type="scientific">Cylindrobasidium torrendii FP15055 ss-10</name>
    <dbReference type="NCBI Taxonomy" id="1314674"/>
    <lineage>
        <taxon>Eukaryota</taxon>
        <taxon>Fungi</taxon>
        <taxon>Dikarya</taxon>
        <taxon>Basidiomycota</taxon>
        <taxon>Agaricomycotina</taxon>
        <taxon>Agaricomycetes</taxon>
        <taxon>Agaricomycetidae</taxon>
        <taxon>Agaricales</taxon>
        <taxon>Marasmiineae</taxon>
        <taxon>Physalacriaceae</taxon>
        <taxon>Cylindrobasidium</taxon>
    </lineage>
</organism>
<protein>
    <submittedName>
        <fullName evidence="3">Uncharacterized protein</fullName>
    </submittedName>
</protein>
<name>A0A0D7BW59_9AGAR</name>
<sequence length="301" mass="33439">MNALTAPALLIGLGARILLDQVAQVAEETTIRTAILPGAWQGVALSYAHKEYEYSLPAACLIAAKLYIEYVLYQDTSKAAISLVGIILGYFTADVLSGMFDATKEKKTPSSSLSRKKSSTFRGHTSDDRGRDRERSSHRSRANSDRTSQRSRKSQSRKSQSSRHTSSHQTTTSDITEVNTDSEMVDPKGSMSPIERQVAALRARASLADSERRRFKEEKKWAQEMGNTELATELGWQYKRYSALMKSFHREADTKLMQAQLSGSPCLTTIEEQSVVSREVPIALVDLDLSHSQAHTGLRVH</sequence>